<proteinExistence type="predicted"/>
<reference evidence="1" key="2">
    <citation type="journal article" date="2015" name="Fish Shellfish Immunol.">
        <title>Early steps in the European eel (Anguilla anguilla)-Vibrio vulnificus interaction in the gills: Role of the RtxA13 toxin.</title>
        <authorList>
            <person name="Callol A."/>
            <person name="Pajuelo D."/>
            <person name="Ebbesson L."/>
            <person name="Teles M."/>
            <person name="MacKenzie S."/>
            <person name="Amaro C."/>
        </authorList>
    </citation>
    <scope>NUCLEOTIDE SEQUENCE</scope>
</reference>
<name>A0A0E9T3Q6_ANGAN</name>
<protein>
    <submittedName>
        <fullName evidence="1">Uncharacterized protein</fullName>
    </submittedName>
</protein>
<sequence>MAWREMAPRLTTPTTLPPYRMPRLAPWLPAYRPLTPCSVKTHPQGSCT</sequence>
<reference evidence="1" key="1">
    <citation type="submission" date="2014-11" db="EMBL/GenBank/DDBJ databases">
        <authorList>
            <person name="Amaro Gonzalez C."/>
        </authorList>
    </citation>
    <scope>NUCLEOTIDE SEQUENCE</scope>
</reference>
<evidence type="ECO:0000313" key="1">
    <source>
        <dbReference type="EMBL" id="JAH48147.1"/>
    </source>
</evidence>
<dbReference type="AlphaFoldDB" id="A0A0E9T3Q6"/>
<dbReference type="EMBL" id="GBXM01060430">
    <property type="protein sequence ID" value="JAH48147.1"/>
    <property type="molecule type" value="Transcribed_RNA"/>
</dbReference>
<accession>A0A0E9T3Q6</accession>
<organism evidence="1">
    <name type="scientific">Anguilla anguilla</name>
    <name type="common">European freshwater eel</name>
    <name type="synonym">Muraena anguilla</name>
    <dbReference type="NCBI Taxonomy" id="7936"/>
    <lineage>
        <taxon>Eukaryota</taxon>
        <taxon>Metazoa</taxon>
        <taxon>Chordata</taxon>
        <taxon>Craniata</taxon>
        <taxon>Vertebrata</taxon>
        <taxon>Euteleostomi</taxon>
        <taxon>Actinopterygii</taxon>
        <taxon>Neopterygii</taxon>
        <taxon>Teleostei</taxon>
        <taxon>Anguilliformes</taxon>
        <taxon>Anguillidae</taxon>
        <taxon>Anguilla</taxon>
    </lineage>
</organism>